<evidence type="ECO:0000313" key="1">
    <source>
        <dbReference type="EMBL" id="MCJ2185223.1"/>
    </source>
</evidence>
<dbReference type="Proteomes" id="UP001202281">
    <property type="component" value="Unassembled WGS sequence"/>
</dbReference>
<evidence type="ECO:0000313" key="2">
    <source>
        <dbReference type="Proteomes" id="UP001202281"/>
    </source>
</evidence>
<accession>A0ABT0BK42</accession>
<dbReference type="EMBL" id="JALHLG010000001">
    <property type="protein sequence ID" value="MCJ2185223.1"/>
    <property type="molecule type" value="Genomic_DNA"/>
</dbReference>
<dbReference type="RefSeq" id="WP_243916846.1">
    <property type="nucleotide sequence ID" value="NZ_JALHLG010000001.1"/>
</dbReference>
<sequence length="149" mass="16184">MLAENFEMGMKMAKFKKYLDGPKKPPRMLTADQIDPRLMTRLAKGFIESALVSSPAFDDSVRIRVQKAIAVGDWRAHPAAKDWAGNAVAAAISEHIDVQTGKPIAKALLKEMLAKGQLRIEQRPDANGKMCDFVVVGEAMGSGCANQVS</sequence>
<protein>
    <submittedName>
        <fullName evidence="1">Uncharacterized protein</fullName>
    </submittedName>
</protein>
<reference evidence="1 2" key="1">
    <citation type="submission" date="2022-04" db="EMBL/GenBank/DDBJ databases">
        <title>Identification of a novel bacterium isolated from mangrove sediments.</title>
        <authorList>
            <person name="Pan X."/>
        </authorList>
    </citation>
    <scope>NUCLEOTIDE SEQUENCE [LARGE SCALE GENOMIC DNA]</scope>
    <source>
        <strain evidence="1 2">B2638</strain>
    </source>
</reference>
<gene>
    <name evidence="1" type="ORF">MTR66_00160</name>
</gene>
<name>A0ABT0BK42_9SPHN</name>
<organism evidence="1 2">
    <name type="scientific">Novosphingobium beihaiensis</name>
    <dbReference type="NCBI Taxonomy" id="2930389"/>
    <lineage>
        <taxon>Bacteria</taxon>
        <taxon>Pseudomonadati</taxon>
        <taxon>Pseudomonadota</taxon>
        <taxon>Alphaproteobacteria</taxon>
        <taxon>Sphingomonadales</taxon>
        <taxon>Sphingomonadaceae</taxon>
        <taxon>Novosphingobium</taxon>
    </lineage>
</organism>
<proteinExistence type="predicted"/>
<keyword evidence="2" id="KW-1185">Reference proteome</keyword>
<comment type="caution">
    <text evidence="1">The sequence shown here is derived from an EMBL/GenBank/DDBJ whole genome shotgun (WGS) entry which is preliminary data.</text>
</comment>